<keyword evidence="1" id="KW-0472">Membrane</keyword>
<sequence length="455" mass="48524">MRTETRLREGLRVLAGQAPPAAVPKDFFDRAHQRARQRWAVRGIATVVTLLTLTIGLAFRPGGSDTPGGPAPVTVGLPSALHVPPIWTALVDQSPPGTAAVIFGGAATTDGWNEGRFAVVAAGSDRYRVFNDFTYTAPGFEALLSPDGDLIARNRTVRSLRPGRELSIALPGDPRAFSPDGTRLVYETGEGTTDIDGVQHRESRIAVYDLARRTEIASIDNADNLEPTAAALSPDNSRLAIQVRDQIRLYRLDSPYPAPYATVQLDAETLAGPGAWLPGGRSFVTARRGSGETWRLVSHNADTGAAQPEGPFPDMVNAQYIRVIGWRADGNAIAVVGVPRPGAPPAMLFQDHPWVPYPNSDTVRVRLVALAPSASEPMVLLETPTGVSDLDVAANLAISGQFRTSGSPDYGPPAPFVVAAGGILLLLVGAPLLWLVLRTRRRITKGKSRARLVTG</sequence>
<evidence type="ECO:0000256" key="1">
    <source>
        <dbReference type="SAM" id="Phobius"/>
    </source>
</evidence>
<protein>
    <submittedName>
        <fullName evidence="2">Uncharacterized protein</fullName>
    </submittedName>
</protein>
<keyword evidence="3" id="KW-1185">Reference proteome</keyword>
<dbReference type="EMBL" id="BAABAT010000087">
    <property type="protein sequence ID" value="GAA4263962.1"/>
    <property type="molecule type" value="Genomic_DNA"/>
</dbReference>
<proteinExistence type="predicted"/>
<feature type="transmembrane region" description="Helical" evidence="1">
    <location>
        <begin position="416"/>
        <end position="437"/>
    </location>
</feature>
<dbReference type="Gene3D" id="2.120.10.30">
    <property type="entry name" value="TolB, C-terminal domain"/>
    <property type="match status" value="1"/>
</dbReference>
<gene>
    <name evidence="2" type="ORF">GCM10022255_113250</name>
</gene>
<accession>A0ABP8DVP3</accession>
<organism evidence="2 3">
    <name type="scientific">Dactylosporangium darangshiense</name>
    <dbReference type="NCBI Taxonomy" id="579108"/>
    <lineage>
        <taxon>Bacteria</taxon>
        <taxon>Bacillati</taxon>
        <taxon>Actinomycetota</taxon>
        <taxon>Actinomycetes</taxon>
        <taxon>Micromonosporales</taxon>
        <taxon>Micromonosporaceae</taxon>
        <taxon>Dactylosporangium</taxon>
    </lineage>
</organism>
<evidence type="ECO:0000313" key="3">
    <source>
        <dbReference type="Proteomes" id="UP001500620"/>
    </source>
</evidence>
<keyword evidence="1" id="KW-0812">Transmembrane</keyword>
<comment type="caution">
    <text evidence="2">The sequence shown here is derived from an EMBL/GenBank/DDBJ whole genome shotgun (WGS) entry which is preliminary data.</text>
</comment>
<dbReference type="SUPFAM" id="SSF82171">
    <property type="entry name" value="DPP6 N-terminal domain-like"/>
    <property type="match status" value="1"/>
</dbReference>
<keyword evidence="1" id="KW-1133">Transmembrane helix</keyword>
<dbReference type="InterPro" id="IPR011042">
    <property type="entry name" value="6-blade_b-propeller_TolB-like"/>
</dbReference>
<feature type="transmembrane region" description="Helical" evidence="1">
    <location>
        <begin position="39"/>
        <end position="59"/>
    </location>
</feature>
<reference evidence="3" key="1">
    <citation type="journal article" date="2019" name="Int. J. Syst. Evol. Microbiol.">
        <title>The Global Catalogue of Microorganisms (GCM) 10K type strain sequencing project: providing services to taxonomists for standard genome sequencing and annotation.</title>
        <authorList>
            <consortium name="The Broad Institute Genomics Platform"/>
            <consortium name="The Broad Institute Genome Sequencing Center for Infectious Disease"/>
            <person name="Wu L."/>
            <person name="Ma J."/>
        </authorList>
    </citation>
    <scope>NUCLEOTIDE SEQUENCE [LARGE SCALE GENOMIC DNA]</scope>
    <source>
        <strain evidence="3">JCM 17441</strain>
    </source>
</reference>
<dbReference type="Proteomes" id="UP001500620">
    <property type="component" value="Unassembled WGS sequence"/>
</dbReference>
<name>A0ABP8DVP3_9ACTN</name>
<evidence type="ECO:0000313" key="2">
    <source>
        <dbReference type="EMBL" id="GAA4263962.1"/>
    </source>
</evidence>
<dbReference type="RefSeq" id="WP_345144198.1">
    <property type="nucleotide sequence ID" value="NZ_BAABAT010000087.1"/>
</dbReference>